<accession>A0A4U7KSU5</accession>
<feature type="transmembrane region" description="Helical" evidence="7">
    <location>
        <begin position="192"/>
        <end position="211"/>
    </location>
</feature>
<evidence type="ECO:0000256" key="3">
    <source>
        <dbReference type="ARBA" id="ARBA00022692"/>
    </source>
</evidence>
<dbReference type="AlphaFoldDB" id="A0A4U7KSU5"/>
<dbReference type="PANTHER" id="PTHR31123">
    <property type="entry name" value="ACCUMULATION OF DYADS PROTEIN 2-RELATED"/>
    <property type="match status" value="1"/>
</dbReference>
<sequence>MTTPNYKHPNLKQQWGLGEDPNAGDHVVTSKGHRLTRTITPGGHDVDSSQPGFPVYHRRIANPFPLFALATGAFALILGFVLIRYRGISNPAIVMTVGLPLGMIGNFAACMYAFAEGSTWLATVAGSLAGIIGGSSLLFLPWTGIQSTYVLGGANPLAGVSEFYKAAGMVFFVSLIPIFLIFVASLRTSAPVSGAALLIVVALGTLGGGYIDGSPEHAILKASGAFFIIVGILLFYAATSTMLAEEGLKILPVFPLPRLE</sequence>
<evidence type="ECO:0000256" key="6">
    <source>
        <dbReference type="SAM" id="MobiDB-lite"/>
    </source>
</evidence>
<dbReference type="Proteomes" id="UP000306050">
    <property type="component" value="Chromosome SGRAM_21"/>
</dbReference>
<evidence type="ECO:0000313" key="9">
    <source>
        <dbReference type="Proteomes" id="UP000306050"/>
    </source>
</evidence>
<proteinExistence type="inferred from homology"/>
<reference evidence="8 9" key="1">
    <citation type="submission" date="2019-05" db="EMBL/GenBank/DDBJ databases">
        <title>Sporisorium graminicola CBS 10092 draft sequencing and annotation.</title>
        <authorList>
            <person name="Solano-Gonzalez S."/>
            <person name="Caddick M.X."/>
            <person name="Darby A."/>
        </authorList>
    </citation>
    <scope>NUCLEOTIDE SEQUENCE [LARGE SCALE GENOMIC DNA]</scope>
    <source>
        <strain evidence="8 9">CBS 10092</strain>
    </source>
</reference>
<keyword evidence="5 7" id="KW-0472">Membrane</keyword>
<dbReference type="GO" id="GO:0005886">
    <property type="term" value="C:plasma membrane"/>
    <property type="evidence" value="ECO:0007669"/>
    <property type="project" value="TreeGrafter"/>
</dbReference>
<keyword evidence="9" id="KW-1185">Reference proteome</keyword>
<dbReference type="InterPro" id="IPR000791">
    <property type="entry name" value="Gpr1/Fun34/SatP-like"/>
</dbReference>
<dbReference type="RefSeq" id="XP_029739536.1">
    <property type="nucleotide sequence ID" value="XM_029884163.1"/>
</dbReference>
<evidence type="ECO:0000256" key="1">
    <source>
        <dbReference type="ARBA" id="ARBA00004141"/>
    </source>
</evidence>
<gene>
    <name evidence="8" type="ORF">EX895_003565</name>
</gene>
<keyword evidence="4 7" id="KW-1133">Transmembrane helix</keyword>
<dbReference type="PANTHER" id="PTHR31123:SF1">
    <property type="entry name" value="ACCUMULATION OF DYADS PROTEIN 2-RELATED"/>
    <property type="match status" value="1"/>
</dbReference>
<protein>
    <submittedName>
        <fullName evidence="8">Uncharacterized protein</fullName>
    </submittedName>
</protein>
<dbReference type="InterPro" id="IPR051633">
    <property type="entry name" value="AceTr"/>
</dbReference>
<dbReference type="Pfam" id="PF01184">
    <property type="entry name" value="Gpr1_Fun34_YaaH"/>
    <property type="match status" value="1"/>
</dbReference>
<evidence type="ECO:0000256" key="7">
    <source>
        <dbReference type="SAM" id="Phobius"/>
    </source>
</evidence>
<dbReference type="OrthoDB" id="3648309at2759"/>
<comment type="subcellular location">
    <subcellularLocation>
        <location evidence="1">Membrane</location>
        <topology evidence="1">Multi-pass membrane protein</topology>
    </subcellularLocation>
</comment>
<evidence type="ECO:0000256" key="2">
    <source>
        <dbReference type="ARBA" id="ARBA00005587"/>
    </source>
</evidence>
<dbReference type="GeneID" id="40726460"/>
<feature type="transmembrane region" description="Helical" evidence="7">
    <location>
        <begin position="64"/>
        <end position="85"/>
    </location>
</feature>
<dbReference type="GO" id="GO:0015123">
    <property type="term" value="F:acetate transmembrane transporter activity"/>
    <property type="evidence" value="ECO:0007669"/>
    <property type="project" value="TreeGrafter"/>
</dbReference>
<evidence type="ECO:0000313" key="8">
    <source>
        <dbReference type="EMBL" id="TKY87551.1"/>
    </source>
</evidence>
<feature type="region of interest" description="Disordered" evidence="6">
    <location>
        <begin position="1"/>
        <end position="23"/>
    </location>
</feature>
<keyword evidence="3 7" id="KW-0812">Transmembrane</keyword>
<feature type="transmembrane region" description="Helical" evidence="7">
    <location>
        <begin position="120"/>
        <end position="142"/>
    </location>
</feature>
<comment type="similarity">
    <text evidence="2">Belongs to the acetate uptake transporter (AceTr) (TC 2.A.96) family.</text>
</comment>
<dbReference type="EMBL" id="SRRM01000013">
    <property type="protein sequence ID" value="TKY87551.1"/>
    <property type="molecule type" value="Genomic_DNA"/>
</dbReference>
<feature type="transmembrane region" description="Helical" evidence="7">
    <location>
        <begin position="92"/>
        <end position="114"/>
    </location>
</feature>
<name>A0A4U7KSU5_9BASI</name>
<evidence type="ECO:0000256" key="5">
    <source>
        <dbReference type="ARBA" id="ARBA00023136"/>
    </source>
</evidence>
<feature type="transmembrane region" description="Helical" evidence="7">
    <location>
        <begin position="163"/>
        <end position="186"/>
    </location>
</feature>
<dbReference type="KEGG" id="sgra:EX895_003565"/>
<comment type="caution">
    <text evidence="8">The sequence shown here is derived from an EMBL/GenBank/DDBJ whole genome shotgun (WGS) entry which is preliminary data.</text>
</comment>
<feature type="transmembrane region" description="Helical" evidence="7">
    <location>
        <begin position="218"/>
        <end position="238"/>
    </location>
</feature>
<organism evidence="8 9">
    <name type="scientific">Sporisorium graminicola</name>
    <dbReference type="NCBI Taxonomy" id="280036"/>
    <lineage>
        <taxon>Eukaryota</taxon>
        <taxon>Fungi</taxon>
        <taxon>Dikarya</taxon>
        <taxon>Basidiomycota</taxon>
        <taxon>Ustilaginomycotina</taxon>
        <taxon>Ustilaginomycetes</taxon>
        <taxon>Ustilaginales</taxon>
        <taxon>Ustilaginaceae</taxon>
        <taxon>Sporisorium</taxon>
    </lineage>
</organism>
<evidence type="ECO:0000256" key="4">
    <source>
        <dbReference type="ARBA" id="ARBA00022989"/>
    </source>
</evidence>